<feature type="domain" description="AB hydrolase-1" evidence="2">
    <location>
        <begin position="12"/>
        <end position="239"/>
    </location>
</feature>
<keyword evidence="4" id="KW-1185">Reference proteome</keyword>
<dbReference type="EMBL" id="QKYU01000015">
    <property type="protein sequence ID" value="PZW43553.1"/>
    <property type="molecule type" value="Genomic_DNA"/>
</dbReference>
<dbReference type="PANTHER" id="PTHR46118:SF4">
    <property type="entry name" value="PROTEIN ABHD11"/>
    <property type="match status" value="1"/>
</dbReference>
<dbReference type="Proteomes" id="UP000249688">
    <property type="component" value="Unassembled WGS sequence"/>
</dbReference>
<accession>A0A2W7IY21</accession>
<dbReference type="InterPro" id="IPR000073">
    <property type="entry name" value="AB_hydrolase_1"/>
</dbReference>
<dbReference type="GO" id="GO:0016787">
    <property type="term" value="F:hydrolase activity"/>
    <property type="evidence" value="ECO:0007669"/>
    <property type="project" value="UniProtKB-KW"/>
</dbReference>
<dbReference type="PANTHER" id="PTHR46118">
    <property type="entry name" value="PROTEIN ABHD11"/>
    <property type="match status" value="1"/>
</dbReference>
<evidence type="ECO:0000256" key="1">
    <source>
        <dbReference type="ARBA" id="ARBA00022801"/>
    </source>
</evidence>
<sequence length="252" mass="26178">MRLNTIAAGQGPVVVLLHGLFGAAGNWGSIQKALAERYRVLALDLRNHGASPHAATMDQADMAADVAETLAAEGAVPAAVIGHSLGGKVAMALAQAHPATVLRLLVADIAPVAYPPSLRGYVAAMQGLALTPGLTRRAADAALAGAVPEAGIRAFLLQNLRLDLPVPAWRFGLDEIAAAMPALEAAPPLGPPYQGPVLAVSGTRSPYVREEHHAVFRSLFPAVRFASLPTGHWVHAEDPKGFLALAEAFLSE</sequence>
<dbReference type="OrthoDB" id="9808398at2"/>
<evidence type="ECO:0000313" key="4">
    <source>
        <dbReference type="Proteomes" id="UP000249688"/>
    </source>
</evidence>
<dbReference type="AlphaFoldDB" id="A0A2W7IY21"/>
<evidence type="ECO:0000259" key="2">
    <source>
        <dbReference type="Pfam" id="PF00561"/>
    </source>
</evidence>
<dbReference type="RefSeq" id="WP_111398831.1">
    <property type="nucleotide sequence ID" value="NZ_QKYU01000015.1"/>
</dbReference>
<proteinExistence type="predicted"/>
<keyword evidence="1" id="KW-0378">Hydrolase</keyword>
<dbReference type="SUPFAM" id="SSF53474">
    <property type="entry name" value="alpha/beta-Hydrolases"/>
    <property type="match status" value="1"/>
</dbReference>
<dbReference type="Pfam" id="PF00561">
    <property type="entry name" value="Abhydrolase_1"/>
    <property type="match status" value="1"/>
</dbReference>
<protein>
    <submittedName>
        <fullName evidence="3">Pimeloyl-ACP methyl ester carboxylesterase</fullName>
    </submittedName>
</protein>
<name>A0A2W7IY21_9PROT</name>
<comment type="caution">
    <text evidence="3">The sequence shown here is derived from an EMBL/GenBank/DDBJ whole genome shotgun (WGS) entry which is preliminary data.</text>
</comment>
<reference evidence="3 4" key="1">
    <citation type="submission" date="2018-06" db="EMBL/GenBank/DDBJ databases">
        <title>Genomic Encyclopedia of Archaeal and Bacterial Type Strains, Phase II (KMG-II): from individual species to whole genera.</title>
        <authorList>
            <person name="Goeker M."/>
        </authorList>
    </citation>
    <scope>NUCLEOTIDE SEQUENCE [LARGE SCALE GENOMIC DNA]</scope>
    <source>
        <strain evidence="3 4">DSM 24525</strain>
    </source>
</reference>
<dbReference type="InterPro" id="IPR029058">
    <property type="entry name" value="AB_hydrolase_fold"/>
</dbReference>
<organism evidence="3 4">
    <name type="scientific">Humitalea rosea</name>
    <dbReference type="NCBI Taxonomy" id="990373"/>
    <lineage>
        <taxon>Bacteria</taxon>
        <taxon>Pseudomonadati</taxon>
        <taxon>Pseudomonadota</taxon>
        <taxon>Alphaproteobacteria</taxon>
        <taxon>Acetobacterales</taxon>
        <taxon>Roseomonadaceae</taxon>
        <taxon>Humitalea</taxon>
    </lineage>
</organism>
<evidence type="ECO:0000313" key="3">
    <source>
        <dbReference type="EMBL" id="PZW43553.1"/>
    </source>
</evidence>
<dbReference type="Gene3D" id="3.40.50.1820">
    <property type="entry name" value="alpha/beta hydrolase"/>
    <property type="match status" value="1"/>
</dbReference>
<gene>
    <name evidence="3" type="ORF">C8P66_11514</name>
</gene>
<dbReference type="PRINTS" id="PR00111">
    <property type="entry name" value="ABHYDROLASE"/>
</dbReference>